<gene>
    <name evidence="4" type="primary">LOC100576223</name>
</gene>
<feature type="compositionally biased region" description="Basic and acidic residues" evidence="1">
    <location>
        <begin position="504"/>
        <end position="521"/>
    </location>
</feature>
<accession>A0A7M7MQ14</accession>
<accession>A0A8B8H5A7</accession>
<feature type="compositionally biased region" description="Polar residues" evidence="1">
    <location>
        <begin position="491"/>
        <end position="502"/>
    </location>
</feature>
<evidence type="ECO:0000313" key="3">
    <source>
        <dbReference type="Proteomes" id="UP000005203"/>
    </source>
</evidence>
<reference evidence="4" key="2">
    <citation type="submission" date="2025-04" db="UniProtKB">
        <authorList>
            <consortium name="RefSeq"/>
        </authorList>
    </citation>
    <scope>IDENTIFICATION</scope>
    <source>
        <strain evidence="4">DH4</strain>
        <tissue evidence="4">Whole body</tissue>
    </source>
</reference>
<dbReference type="Proteomes" id="UP000005203">
    <property type="component" value="Linkage group LG10"/>
</dbReference>
<feature type="compositionally biased region" description="Basic and acidic residues" evidence="1">
    <location>
        <begin position="1140"/>
        <end position="1149"/>
    </location>
</feature>
<feature type="region of interest" description="Disordered" evidence="1">
    <location>
        <begin position="925"/>
        <end position="946"/>
    </location>
</feature>
<dbReference type="KEGG" id="ame:100576223"/>
<evidence type="ECO:0000313" key="4">
    <source>
        <dbReference type="RefSeq" id="XP_026299180.1"/>
    </source>
</evidence>
<dbReference type="GeneID" id="100576223"/>
<feature type="region of interest" description="Disordered" evidence="1">
    <location>
        <begin position="572"/>
        <end position="595"/>
    </location>
</feature>
<dbReference type="EnsemblMetazoa" id="XM_026443395">
    <property type="protein sequence ID" value="XP_026299180"/>
    <property type="gene ID" value="LOC100576223"/>
</dbReference>
<reference evidence="2" key="1">
    <citation type="submission" date="2021-01" db="UniProtKB">
        <authorList>
            <consortium name="EnsemblMetazoa"/>
        </authorList>
    </citation>
    <scope>IDENTIFICATION</scope>
    <source>
        <strain evidence="2">DH4</strain>
    </source>
</reference>
<feature type="compositionally biased region" description="Basic and acidic residues" evidence="1">
    <location>
        <begin position="576"/>
        <end position="595"/>
    </location>
</feature>
<feature type="region of interest" description="Disordered" evidence="1">
    <location>
        <begin position="397"/>
        <end position="419"/>
    </location>
</feature>
<dbReference type="RefSeq" id="XP_026299180.1">
    <property type="nucleotide sequence ID" value="XM_026443395.1"/>
</dbReference>
<evidence type="ECO:0000256" key="1">
    <source>
        <dbReference type="SAM" id="MobiDB-lite"/>
    </source>
</evidence>
<proteinExistence type="predicted"/>
<name>A0A7M7MQ14_APIME</name>
<sequence>MSHDNRNVSSIGKTLNSLTDKKFCPIKSHLYSSTKMPKKNKVLSKKGKWINNSTKYQRAINIPLQNEIMKVKKIECKDYMESIDNKSYDDMNDDNPVIMLRKEIQDWRINEILTSRTEERLTGTPSEQHSCSYVASGETTKRQQSPNNISKISTMCVDFPAVTKKRDVLEYLDLCTDPPVRLPPSCHSKMHSYSHSACDCYCKTRVPIARQREEIQSGRSCVRCSISKTKTTRSGNKIPLLSSRVIDDEPLDTKRSATTLPVSPILSPETLATLENVEKLIKDAEIQMKEISMATSSGRLQKCTTIYTDEAPLDDENDQLLYIRERVAFKFQEANGWIDTESQQSSREELVAKTKRIVDLSAPKFKTCDDRYKEFSQQRRLDVRKFGLAPFTCDTRENNEKRKDENRSSKRETEKDRKISTFTVQAGPSVNIKGELITQNLENIHISPDSSFAQENRNVGTYMICHDFSKRNGLSPRKKEKVVRISDDNGKSTNVKSTNGRKGNSKDGDEIGNKTDISEKLERTDIASKECSNERLIEDKTEESSLMTKNLESTMNLKLTQSINEKSVQKISNLKSESETVKEEADSSKITLKSDQRQIRFDEQISKKPRNREKEEICSKQDSTLTLEDNNERRNKYPLSLADSKINDELPLPSDIIEQIYKINKKRHKEVCGNEKRRTEKEEERYKEIDKRFNDIVKKYCDKDGKLEKSQIDDEDSNHILSLSIISSEESEGSDELYTLYEPAVDELDGVLSSYDKIINNIVQSTRTIDKFLSRPELEQYRVEDKTIKTGEKSYDPVSLSKEKMYKKRKCSKQSTRMKSSTVKDRVPAGNKNISKEWDANKMKRVKIFGKKDHDSKKKYAKISSKFPSRFMNSLMKERSNVWKKFQQEETSESNEDIGRTTARINASKHKTRLFRIVNDSSNLTTSSNYPQSSSIDTKNGNDTRVTTGEISKSLINDEMFRGKRTISKINSLMKEDEDRKGNLGTLENIVCTDILKQVVPEARCSKNLIVLREETRLIEDKIKNIFNVSEIVPLIVKSLKRDETNFENLKLLIVEDSSNVGSNEMVRIVEERESNDEKMRSEDLQLEHLPSEGNSNAVETIKCYGENILNKTDGKNSVLIESIPNSEDELKRSQSISRSKNENTRDEQVNKTNFNIDLKKNAETDNVNNISEKEEVKRNSENIISKDIDIQKKEINSENLISPKIVSNIVNESDGNKKYNAMYVNEKINLRNEDTNLNDINKISLTTNDEKIENVKHNDLDKSPDLKKEKSVELHSVKDTEKNDEQFDNNFSQVLSSNSLRNCISLRSSSKNYSKTSSNNPELSQNMNEFRHIAEASSIDDKIKNNFSYNLSYNLEKKRILSNVYDDLDKKFSSTYIDTNYSSLLNQEYRLSNGISSISTIDSNKIDILSDISRSEGELYMPSSSSYSLGEVRMLTKNRSDGENTVDFDKNDPIYITKEMLTFWNESSKSLTQSIGEI</sequence>
<evidence type="ECO:0000313" key="2">
    <source>
        <dbReference type="EnsemblMetazoa" id="XP_026299180"/>
    </source>
</evidence>
<feature type="region of interest" description="Disordered" evidence="1">
    <location>
        <begin position="1127"/>
        <end position="1149"/>
    </location>
</feature>
<feature type="region of interest" description="Disordered" evidence="1">
    <location>
        <begin position="118"/>
        <end position="145"/>
    </location>
</feature>
<feature type="region of interest" description="Disordered" evidence="1">
    <location>
        <begin position="1257"/>
        <end position="1284"/>
    </location>
</feature>
<keyword evidence="3" id="KW-1185">Reference proteome</keyword>
<organism evidence="2">
    <name type="scientific">Apis mellifera</name>
    <name type="common">Honeybee</name>
    <dbReference type="NCBI Taxonomy" id="7460"/>
    <lineage>
        <taxon>Eukaryota</taxon>
        <taxon>Metazoa</taxon>
        <taxon>Ecdysozoa</taxon>
        <taxon>Arthropoda</taxon>
        <taxon>Hexapoda</taxon>
        <taxon>Insecta</taxon>
        <taxon>Pterygota</taxon>
        <taxon>Neoptera</taxon>
        <taxon>Endopterygota</taxon>
        <taxon>Hymenoptera</taxon>
        <taxon>Apocrita</taxon>
        <taxon>Aculeata</taxon>
        <taxon>Apoidea</taxon>
        <taxon>Anthophila</taxon>
        <taxon>Apidae</taxon>
        <taxon>Apis</taxon>
    </lineage>
</organism>
<protein>
    <submittedName>
        <fullName evidence="4">Myb-like protein X isoform X1</fullName>
    </submittedName>
</protein>
<feature type="region of interest" description="Disordered" evidence="1">
    <location>
        <begin position="469"/>
        <end position="521"/>
    </location>
</feature>
<dbReference type="OrthoDB" id="7694872at2759"/>
<feature type="compositionally biased region" description="Polar residues" evidence="1">
    <location>
        <begin position="123"/>
        <end position="133"/>
    </location>
</feature>